<evidence type="ECO:0000259" key="1">
    <source>
        <dbReference type="Pfam" id="PF01402"/>
    </source>
</evidence>
<comment type="caution">
    <text evidence="2">The sequence shown here is derived from an EMBL/GenBank/DDBJ whole genome shotgun (WGS) entry which is preliminary data.</text>
</comment>
<feature type="domain" description="Ribbon-helix-helix protein CopG" evidence="1">
    <location>
        <begin position="3"/>
        <end position="38"/>
    </location>
</feature>
<dbReference type="Gene3D" id="1.10.1220.10">
    <property type="entry name" value="Met repressor-like"/>
    <property type="match status" value="1"/>
</dbReference>
<evidence type="ECO:0000313" key="2">
    <source>
        <dbReference type="EMBL" id="TET46551.1"/>
    </source>
</evidence>
<protein>
    <submittedName>
        <fullName evidence="2">Ribbon-helix-helix protein, CopG family</fullName>
    </submittedName>
</protein>
<dbReference type="Pfam" id="PF01402">
    <property type="entry name" value="RHH_1"/>
    <property type="match status" value="1"/>
</dbReference>
<dbReference type="AlphaFoldDB" id="A0A523UW78"/>
<name>A0A523UW78_UNCT6</name>
<sequence>MKTAISIPDPLFNAVERLAKRFGISRSELFQRAVREFLGNHEDKGVTEALNEVYGPDHEKARLDQLLERLQVASIPEEEW</sequence>
<dbReference type="CDD" id="cd22231">
    <property type="entry name" value="RHH_NikR_HicB-like"/>
    <property type="match status" value="1"/>
</dbReference>
<gene>
    <name evidence="2" type="ORF">E3J62_04090</name>
</gene>
<dbReference type="InterPro" id="IPR002145">
    <property type="entry name" value="CopG"/>
</dbReference>
<dbReference type="EMBL" id="SOJN01000049">
    <property type="protein sequence ID" value="TET46551.1"/>
    <property type="molecule type" value="Genomic_DNA"/>
</dbReference>
<proteinExistence type="predicted"/>
<dbReference type="InterPro" id="IPR010985">
    <property type="entry name" value="Ribbon_hlx_hlx"/>
</dbReference>
<reference evidence="2 3" key="1">
    <citation type="submission" date="2019-03" db="EMBL/GenBank/DDBJ databases">
        <title>Metabolic potential of uncultured bacteria and archaea associated with petroleum seepage in deep-sea sediments.</title>
        <authorList>
            <person name="Dong X."/>
            <person name="Hubert C."/>
        </authorList>
    </citation>
    <scope>NUCLEOTIDE SEQUENCE [LARGE SCALE GENOMIC DNA]</scope>
    <source>
        <strain evidence="2">E44_bin18</strain>
    </source>
</reference>
<accession>A0A523UW78</accession>
<organism evidence="2 3">
    <name type="scientific">candidate division TA06 bacterium</name>
    <dbReference type="NCBI Taxonomy" id="2250710"/>
    <lineage>
        <taxon>Bacteria</taxon>
        <taxon>Bacteria division TA06</taxon>
    </lineage>
</organism>
<dbReference type="InterPro" id="IPR013321">
    <property type="entry name" value="Arc_rbn_hlx_hlx"/>
</dbReference>
<dbReference type="Proteomes" id="UP000315525">
    <property type="component" value="Unassembled WGS sequence"/>
</dbReference>
<evidence type="ECO:0000313" key="3">
    <source>
        <dbReference type="Proteomes" id="UP000315525"/>
    </source>
</evidence>
<dbReference type="SUPFAM" id="SSF47598">
    <property type="entry name" value="Ribbon-helix-helix"/>
    <property type="match status" value="1"/>
</dbReference>
<dbReference type="GO" id="GO:0006355">
    <property type="term" value="P:regulation of DNA-templated transcription"/>
    <property type="evidence" value="ECO:0007669"/>
    <property type="project" value="InterPro"/>
</dbReference>